<dbReference type="EC" id="3.1.3.2" evidence="3"/>
<evidence type="ECO:0000256" key="2">
    <source>
        <dbReference type="ARBA" id="ARBA00005375"/>
    </source>
</evidence>
<dbReference type="InterPro" id="IPR029033">
    <property type="entry name" value="His_PPase_superfam"/>
</dbReference>
<dbReference type="Gene3D" id="3.40.50.1240">
    <property type="entry name" value="Phosphoglycerate mutase-like"/>
    <property type="match status" value="1"/>
</dbReference>
<comment type="similarity">
    <text evidence="2">Belongs to the histidine acid phosphatase family.</text>
</comment>
<evidence type="ECO:0000313" key="9">
    <source>
        <dbReference type="RefSeq" id="XP_054846897.1"/>
    </source>
</evidence>
<dbReference type="InterPro" id="IPR050645">
    <property type="entry name" value="Histidine_acid_phosphatase"/>
</dbReference>
<evidence type="ECO:0000256" key="6">
    <source>
        <dbReference type="ARBA" id="ARBA00023157"/>
    </source>
</evidence>
<dbReference type="GO" id="GO:0005886">
    <property type="term" value="C:plasma membrane"/>
    <property type="evidence" value="ECO:0007669"/>
    <property type="project" value="TreeGrafter"/>
</dbReference>
<keyword evidence="5" id="KW-0378">Hydrolase</keyword>
<evidence type="ECO:0000256" key="7">
    <source>
        <dbReference type="ARBA" id="ARBA00023180"/>
    </source>
</evidence>
<gene>
    <name evidence="9" type="primary">LOC129337317</name>
</gene>
<name>A0AA97K0M3_EUBMA</name>
<keyword evidence="6" id="KW-1015">Disulfide bond</keyword>
<evidence type="ECO:0000256" key="1">
    <source>
        <dbReference type="ARBA" id="ARBA00000032"/>
    </source>
</evidence>
<keyword evidence="4" id="KW-0732">Signal</keyword>
<dbReference type="SUPFAM" id="SSF53254">
    <property type="entry name" value="Phosphoglycerate mutase-like"/>
    <property type="match status" value="1"/>
</dbReference>
<evidence type="ECO:0000256" key="4">
    <source>
        <dbReference type="ARBA" id="ARBA00022729"/>
    </source>
</evidence>
<proteinExistence type="inferred from homology"/>
<evidence type="ECO:0000313" key="8">
    <source>
        <dbReference type="Proteomes" id="UP001190640"/>
    </source>
</evidence>
<dbReference type="GO" id="GO:0003993">
    <property type="term" value="F:acid phosphatase activity"/>
    <property type="evidence" value="ECO:0007669"/>
    <property type="project" value="UniProtKB-EC"/>
</dbReference>
<dbReference type="KEGG" id="emc:129337317"/>
<protein>
    <recommendedName>
        <fullName evidence="3">acid phosphatase</fullName>
        <ecNumber evidence="3">3.1.3.2</ecNumber>
    </recommendedName>
</protein>
<dbReference type="PANTHER" id="PTHR11567">
    <property type="entry name" value="ACID PHOSPHATASE-RELATED"/>
    <property type="match status" value="1"/>
</dbReference>
<sequence length="428" mass="49140">MSVHWHRTVHIHTASQKHQNVFWKANSVFNPFYQVYRHGDRSPISTFPTNECRDWPQGFGQLTREGMKQQYKLGKYLRNRYRRLLSPEYKRKEIYVLSTDTDRTIMSAQTNLAGLFPPSGKQIWHHRIPWQPIPVHTLPRKQDRLLSYPIHGCTRFNKLLKETLDSGAFKIKLKDYMPFLGQIAPKLGYDVKTLLDVNNQKLWNAYDTLLVQRLHQYRNPDWADQATLDKMKSLLEIGLSAVFGEHKREEKARVQGGLLVKAILEEISKAASNADPRKMMMYSAHDTTIVALQTALDVSNKKLPPYAACHLFELYQESNGQHTIEMYYQTDVTQDPTPLTLPGCSKACPLDKFKQLVAPIIVDNWEAECTLTDFAKEVMKADLVVEPLSILGVDQNHQKDQVEIQMVAKGSRERTCSLAPLPPALRAS</sequence>
<comment type="catalytic activity">
    <reaction evidence="1">
        <text>a phosphate monoester + H2O = an alcohol + phosphate</text>
        <dbReference type="Rhea" id="RHEA:15017"/>
        <dbReference type="ChEBI" id="CHEBI:15377"/>
        <dbReference type="ChEBI" id="CHEBI:30879"/>
        <dbReference type="ChEBI" id="CHEBI:43474"/>
        <dbReference type="ChEBI" id="CHEBI:67140"/>
        <dbReference type="EC" id="3.1.3.2"/>
    </reaction>
</comment>
<dbReference type="AlphaFoldDB" id="A0AA97K0M3"/>
<dbReference type="Pfam" id="PF00328">
    <property type="entry name" value="His_Phos_2"/>
    <property type="match status" value="1"/>
</dbReference>
<evidence type="ECO:0000256" key="3">
    <source>
        <dbReference type="ARBA" id="ARBA00012646"/>
    </source>
</evidence>
<dbReference type="InterPro" id="IPR033379">
    <property type="entry name" value="Acid_Pase_AS"/>
</dbReference>
<dbReference type="InterPro" id="IPR000560">
    <property type="entry name" value="His_Pase_clade-2"/>
</dbReference>
<evidence type="ECO:0000256" key="5">
    <source>
        <dbReference type="ARBA" id="ARBA00022801"/>
    </source>
</evidence>
<keyword evidence="8" id="KW-1185">Reference proteome</keyword>
<dbReference type="PANTHER" id="PTHR11567:SF211">
    <property type="entry name" value="PROSTATIC ACID PHOSPHATASE"/>
    <property type="match status" value="1"/>
</dbReference>
<reference evidence="9" key="1">
    <citation type="submission" date="2025-08" db="UniProtKB">
        <authorList>
            <consortium name="RefSeq"/>
        </authorList>
    </citation>
    <scope>IDENTIFICATION</scope>
    <source>
        <tissue evidence="9">Blood</tissue>
    </source>
</reference>
<dbReference type="GeneID" id="129337317"/>
<dbReference type="RefSeq" id="XP_054846897.1">
    <property type="nucleotide sequence ID" value="XM_054990922.1"/>
</dbReference>
<organism evidence="8 9">
    <name type="scientific">Eublepharis macularius</name>
    <name type="common">Leopard gecko</name>
    <name type="synonym">Cyrtodactylus macularius</name>
    <dbReference type="NCBI Taxonomy" id="481883"/>
    <lineage>
        <taxon>Eukaryota</taxon>
        <taxon>Metazoa</taxon>
        <taxon>Chordata</taxon>
        <taxon>Craniata</taxon>
        <taxon>Vertebrata</taxon>
        <taxon>Euteleostomi</taxon>
        <taxon>Lepidosauria</taxon>
        <taxon>Squamata</taxon>
        <taxon>Bifurcata</taxon>
        <taxon>Gekkota</taxon>
        <taxon>Eublepharidae</taxon>
        <taxon>Eublepharinae</taxon>
        <taxon>Eublepharis</taxon>
    </lineage>
</organism>
<dbReference type="CDD" id="cd07061">
    <property type="entry name" value="HP_HAP_like"/>
    <property type="match status" value="1"/>
</dbReference>
<accession>A0AA97K0M3</accession>
<dbReference type="PROSITE" id="PS00778">
    <property type="entry name" value="HIS_ACID_PHOSPHAT_2"/>
    <property type="match status" value="1"/>
</dbReference>
<keyword evidence="7" id="KW-0325">Glycoprotein</keyword>
<dbReference type="Proteomes" id="UP001190640">
    <property type="component" value="Chromosome 11"/>
</dbReference>